<dbReference type="SMART" id="SM00020">
    <property type="entry name" value="Tryp_SPc"/>
    <property type="match status" value="1"/>
</dbReference>
<dbReference type="PRINTS" id="PR00722">
    <property type="entry name" value="CHYMOTRYPSIN"/>
</dbReference>
<dbReference type="PANTHER" id="PTHR24260">
    <property type="match status" value="1"/>
</dbReference>
<keyword evidence="1" id="KW-0732">Signal</keyword>
<feature type="domain" description="Peptidase S1" evidence="2">
    <location>
        <begin position="40"/>
        <end position="276"/>
    </location>
</feature>
<dbReference type="GeneID" id="113508857"/>
<feature type="signal peptide" evidence="1">
    <location>
        <begin position="1"/>
        <end position="15"/>
    </location>
</feature>
<dbReference type="InterPro" id="IPR001314">
    <property type="entry name" value="Peptidase_S1A"/>
</dbReference>
<sequence>MKVLFLLGLVASVYSLGYHEDIGIPEYARLRNGEAVSSRIIGGFPTKSTQHTYAVGVLVTLRTGQLSVCGGTILSQHRILTAAQCWYDGYNQGKKMIIRYGSPRLFGGNSRDVIGVDIHPNFDPLIPIHDIAVLSVNYNMYFGDYAQPVMLPTKNDVNKTFTGVGAHIVGYGKTGDWSPIGPAQVRQSVSVPVVSIWNCYETFGYYDPEKQMCTQGNAWGACTGDVGGPLVIKNYFNGTDLLIGVTSLVSPVGCDNGFPNGYTRVTYYLDWILSQL</sequence>
<dbReference type="InterPro" id="IPR001254">
    <property type="entry name" value="Trypsin_dom"/>
</dbReference>
<dbReference type="RefSeq" id="XP_026747806.1">
    <property type="nucleotide sequence ID" value="XM_026892005.1"/>
</dbReference>
<dbReference type="CDD" id="cd00190">
    <property type="entry name" value="Tryp_SPc"/>
    <property type="match status" value="1"/>
</dbReference>
<dbReference type="GO" id="GO:0004252">
    <property type="term" value="F:serine-type endopeptidase activity"/>
    <property type="evidence" value="ECO:0007669"/>
    <property type="project" value="InterPro"/>
</dbReference>
<dbReference type="InterPro" id="IPR009003">
    <property type="entry name" value="Peptidase_S1_PA"/>
</dbReference>
<dbReference type="AlphaFoldDB" id="A0A7E5X5F2"/>
<dbReference type="InParanoid" id="A0A7E5X5F2"/>
<feature type="chain" id="PRO_5028974290" evidence="1">
    <location>
        <begin position="16"/>
        <end position="276"/>
    </location>
</feature>
<dbReference type="Gene3D" id="2.40.10.10">
    <property type="entry name" value="Trypsin-like serine proteases"/>
    <property type="match status" value="1"/>
</dbReference>
<evidence type="ECO:0000313" key="4">
    <source>
        <dbReference type="RefSeq" id="XP_026747806.1"/>
    </source>
</evidence>
<dbReference type="PANTHER" id="PTHR24260:SF136">
    <property type="entry name" value="GH08193P-RELATED"/>
    <property type="match status" value="1"/>
</dbReference>
<dbReference type="InterPro" id="IPR051333">
    <property type="entry name" value="CLIP_Serine_Protease"/>
</dbReference>
<gene>
    <name evidence="4" type="primary">LOC113508857</name>
</gene>
<evidence type="ECO:0000256" key="1">
    <source>
        <dbReference type="SAM" id="SignalP"/>
    </source>
</evidence>
<protein>
    <submittedName>
        <fullName evidence="4">Collagenase-like</fullName>
    </submittedName>
</protein>
<dbReference type="SUPFAM" id="SSF50494">
    <property type="entry name" value="Trypsin-like serine proteases"/>
    <property type="match status" value="1"/>
</dbReference>
<dbReference type="Proteomes" id="UP000322000">
    <property type="component" value="Chromosome 3"/>
</dbReference>
<dbReference type="PROSITE" id="PS50240">
    <property type="entry name" value="TRYPSIN_DOM"/>
    <property type="match status" value="1"/>
</dbReference>
<dbReference type="Pfam" id="PF00089">
    <property type="entry name" value="Trypsin"/>
    <property type="match status" value="1"/>
</dbReference>
<evidence type="ECO:0000313" key="3">
    <source>
        <dbReference type="Proteomes" id="UP000322000"/>
    </source>
</evidence>
<dbReference type="GO" id="GO:0006508">
    <property type="term" value="P:proteolysis"/>
    <property type="evidence" value="ECO:0007669"/>
    <property type="project" value="InterPro"/>
</dbReference>
<organism evidence="3 4">
    <name type="scientific">Trichoplusia ni</name>
    <name type="common">Cabbage looper</name>
    <dbReference type="NCBI Taxonomy" id="7111"/>
    <lineage>
        <taxon>Eukaryota</taxon>
        <taxon>Metazoa</taxon>
        <taxon>Ecdysozoa</taxon>
        <taxon>Arthropoda</taxon>
        <taxon>Hexapoda</taxon>
        <taxon>Insecta</taxon>
        <taxon>Pterygota</taxon>
        <taxon>Neoptera</taxon>
        <taxon>Endopterygota</taxon>
        <taxon>Lepidoptera</taxon>
        <taxon>Glossata</taxon>
        <taxon>Ditrysia</taxon>
        <taxon>Noctuoidea</taxon>
        <taxon>Noctuidae</taxon>
        <taxon>Plusiinae</taxon>
        <taxon>Trichoplusia</taxon>
    </lineage>
</organism>
<reference evidence="4" key="1">
    <citation type="submission" date="2025-08" db="UniProtKB">
        <authorList>
            <consortium name="RefSeq"/>
        </authorList>
    </citation>
    <scope>IDENTIFICATION</scope>
</reference>
<dbReference type="OrthoDB" id="5565075at2759"/>
<proteinExistence type="predicted"/>
<name>A0A7E5X5F2_TRINI</name>
<dbReference type="KEGG" id="tnl:113508857"/>
<accession>A0A7E5X5F2</accession>
<keyword evidence="3" id="KW-1185">Reference proteome</keyword>
<evidence type="ECO:0000259" key="2">
    <source>
        <dbReference type="PROSITE" id="PS50240"/>
    </source>
</evidence>
<dbReference type="InterPro" id="IPR043504">
    <property type="entry name" value="Peptidase_S1_PA_chymotrypsin"/>
</dbReference>